<reference evidence="2 3" key="1">
    <citation type="submission" date="2017-11" db="EMBL/GenBank/DDBJ databases">
        <title>De novo assembly and phasing of dikaryotic genomes from two isolates of Puccinia coronata f. sp. avenae, the causal agent of oat crown rust.</title>
        <authorList>
            <person name="Miller M.E."/>
            <person name="Zhang Y."/>
            <person name="Omidvar V."/>
            <person name="Sperschneider J."/>
            <person name="Schwessinger B."/>
            <person name="Raley C."/>
            <person name="Palmer J.M."/>
            <person name="Garnica D."/>
            <person name="Upadhyaya N."/>
            <person name="Rathjen J."/>
            <person name="Taylor J.M."/>
            <person name="Park R.F."/>
            <person name="Dodds P.N."/>
            <person name="Hirsch C.D."/>
            <person name="Kianian S.F."/>
            <person name="Figueroa M."/>
        </authorList>
    </citation>
    <scope>NUCLEOTIDE SEQUENCE [LARGE SCALE GENOMIC DNA]</scope>
    <source>
        <strain evidence="2">12SD80</strain>
    </source>
</reference>
<dbReference type="EMBL" id="PGCI01000101">
    <property type="protein sequence ID" value="PLW40506.1"/>
    <property type="molecule type" value="Genomic_DNA"/>
</dbReference>
<accession>A0A2N5US71</accession>
<protein>
    <submittedName>
        <fullName evidence="2">Uncharacterized protein</fullName>
    </submittedName>
</protein>
<evidence type="ECO:0000313" key="2">
    <source>
        <dbReference type="EMBL" id="PLW40506.1"/>
    </source>
</evidence>
<sequence length="441" mass="48341">MSSVASSNVNPSASDEEQRAPAPRNGVSATHSRRQGNTRSKSQVGPIRRLPGIARAAANSGPLRSVTPATGLPGTQQQPGNADSREGTGPQGASASRNSTSTSRPYPGEGLAGWWPPIGIDMVHVDEDVNEQFIRELDTIFELSCPHAELGAILAHAITVYSLLAVQQAIDALQNEVIRDPCPAPTNEAALAPPASHYHYLTVFNEHLKRLIRVHLMDKRLAVYSSEKPANSPRRAKGLLNVILEDIRLENPQFKERYLPQGYADGNQAAIASVETHVRKKLRNSCGKMRDLSGREGNETSRPVPTISALLALMREQFVPQAMVKQRRRCPEVPNHYSSCAPAYLRIQTIIQYVGRGSRDAGRQWKNIDEHLCTISRKNRPYQAAFNQLVLAYDCATFGQDFFSEMDVDTIALPTDNKVLAQVAINAAEGAPGMDEQEDQN</sequence>
<name>A0A2N5US71_9BASI</name>
<evidence type="ECO:0000256" key="1">
    <source>
        <dbReference type="SAM" id="MobiDB-lite"/>
    </source>
</evidence>
<evidence type="ECO:0000313" key="3">
    <source>
        <dbReference type="Proteomes" id="UP000235392"/>
    </source>
</evidence>
<proteinExistence type="predicted"/>
<dbReference type="Proteomes" id="UP000235392">
    <property type="component" value="Unassembled WGS sequence"/>
</dbReference>
<comment type="caution">
    <text evidence="2">The sequence shown here is derived from an EMBL/GenBank/DDBJ whole genome shotgun (WGS) entry which is preliminary data.</text>
</comment>
<feature type="compositionally biased region" description="Low complexity" evidence="1">
    <location>
        <begin position="1"/>
        <end position="13"/>
    </location>
</feature>
<organism evidence="2 3">
    <name type="scientific">Puccinia coronata f. sp. avenae</name>
    <dbReference type="NCBI Taxonomy" id="200324"/>
    <lineage>
        <taxon>Eukaryota</taxon>
        <taxon>Fungi</taxon>
        <taxon>Dikarya</taxon>
        <taxon>Basidiomycota</taxon>
        <taxon>Pucciniomycotina</taxon>
        <taxon>Pucciniomycetes</taxon>
        <taxon>Pucciniales</taxon>
        <taxon>Pucciniaceae</taxon>
        <taxon>Puccinia</taxon>
    </lineage>
</organism>
<gene>
    <name evidence="2" type="ORF">PCASD_08834</name>
</gene>
<feature type="region of interest" description="Disordered" evidence="1">
    <location>
        <begin position="1"/>
        <end position="110"/>
    </location>
</feature>
<dbReference type="AlphaFoldDB" id="A0A2N5US71"/>
<feature type="compositionally biased region" description="Low complexity" evidence="1">
    <location>
        <begin position="93"/>
        <end position="104"/>
    </location>
</feature>